<organism evidence="2 3">
    <name type="scientific">Lactobacillus equicursoris DSM 19284 = JCM 14600 = CIP 110162</name>
    <dbReference type="NCBI Taxonomy" id="1293597"/>
    <lineage>
        <taxon>Bacteria</taxon>
        <taxon>Bacillati</taxon>
        <taxon>Bacillota</taxon>
        <taxon>Bacilli</taxon>
        <taxon>Lactobacillales</taxon>
        <taxon>Lactobacillaceae</taxon>
        <taxon>Lactobacillus</taxon>
    </lineage>
</organism>
<reference evidence="2 3" key="1">
    <citation type="journal article" date="2015" name="Genome Announc.">
        <title>Expanding the biotechnology potential of lactobacilli through comparative genomics of 213 strains and associated genera.</title>
        <authorList>
            <person name="Sun Z."/>
            <person name="Harris H.M."/>
            <person name="McCann A."/>
            <person name="Guo C."/>
            <person name="Argimon S."/>
            <person name="Zhang W."/>
            <person name="Yang X."/>
            <person name="Jeffery I.B."/>
            <person name="Cooney J.C."/>
            <person name="Kagawa T.F."/>
            <person name="Liu W."/>
            <person name="Song Y."/>
            <person name="Salvetti E."/>
            <person name="Wrobel A."/>
            <person name="Rasinkangas P."/>
            <person name="Parkhill J."/>
            <person name="Rea M.C."/>
            <person name="O'Sullivan O."/>
            <person name="Ritari J."/>
            <person name="Douillard F.P."/>
            <person name="Paul Ross R."/>
            <person name="Yang R."/>
            <person name="Briner A.E."/>
            <person name="Felis G.E."/>
            <person name="de Vos W.M."/>
            <person name="Barrangou R."/>
            <person name="Klaenhammer T.R."/>
            <person name="Caufield P.W."/>
            <person name="Cui Y."/>
            <person name="Zhang H."/>
            <person name="O'Toole P.W."/>
        </authorList>
    </citation>
    <scope>NUCLEOTIDE SEQUENCE [LARGE SCALE GENOMIC DNA]</scope>
    <source>
        <strain evidence="2 3">DSM 19284</strain>
    </source>
</reference>
<dbReference type="SUPFAM" id="SSF52317">
    <property type="entry name" value="Class I glutamine amidotransferase-like"/>
    <property type="match status" value="1"/>
</dbReference>
<feature type="domain" description="DJ-1/PfpI" evidence="1">
    <location>
        <begin position="12"/>
        <end position="176"/>
    </location>
</feature>
<dbReference type="AlphaFoldDB" id="A0A0R1M6J3"/>
<evidence type="ECO:0000259" key="1">
    <source>
        <dbReference type="Pfam" id="PF01965"/>
    </source>
</evidence>
<dbReference type="PATRIC" id="fig|1293597.4.peg.1715"/>
<dbReference type="GO" id="GO:0005737">
    <property type="term" value="C:cytoplasm"/>
    <property type="evidence" value="ECO:0007669"/>
    <property type="project" value="TreeGrafter"/>
</dbReference>
<dbReference type="eggNOG" id="COG0693">
    <property type="taxonomic scope" value="Bacteria"/>
</dbReference>
<name>A0A0R1M6J3_9LACO</name>
<dbReference type="NCBIfam" id="TIGR01383">
    <property type="entry name" value="not_thiJ"/>
    <property type="match status" value="1"/>
</dbReference>
<dbReference type="Pfam" id="PF01965">
    <property type="entry name" value="DJ-1_PfpI"/>
    <property type="match status" value="1"/>
</dbReference>
<keyword evidence="3" id="KW-1185">Reference proteome</keyword>
<dbReference type="CDD" id="cd03135">
    <property type="entry name" value="GATase1_DJ-1"/>
    <property type="match status" value="1"/>
</dbReference>
<evidence type="ECO:0000313" key="2">
    <source>
        <dbReference type="EMBL" id="KRL00027.1"/>
    </source>
</evidence>
<dbReference type="Gene3D" id="3.40.50.880">
    <property type="match status" value="1"/>
</dbReference>
<sequence length="201" mass="21984">MKSASKEKNMAKIAVVFSDGCEEVEGLSQVDVLRRLGIECDMVGLDKLDIQGGHDILIKCDKTVDDSLFDYDVVSFPGGAPNAQHLRESDKLAQIMQKRSEAGKWNAAMCASPIALSKYGLLKNAKWTAHPDFKEQVASENPDATYVDTPAVADEDHKVITSRGPATSWAFAYALAQAVGVDTQKLESGMQYTYLRSHIND</sequence>
<dbReference type="STRING" id="1293597.FC20_GL001613"/>
<dbReference type="InterPro" id="IPR050325">
    <property type="entry name" value="Prot/Nucl_acid_deglycase"/>
</dbReference>
<accession>A0A0R1M6J3</accession>
<evidence type="ECO:0000313" key="3">
    <source>
        <dbReference type="Proteomes" id="UP000051074"/>
    </source>
</evidence>
<protein>
    <submittedName>
        <fullName evidence="2">4-methyl-5(B-hydroxyethyl)-thiazole monophosphate biosynthesis enzyme</fullName>
    </submittedName>
</protein>
<dbReference type="InterPro" id="IPR002818">
    <property type="entry name" value="DJ-1/PfpI"/>
</dbReference>
<gene>
    <name evidence="2" type="ORF">FC20_GL001613</name>
</gene>
<dbReference type="PANTHER" id="PTHR48094:SF12">
    <property type="entry name" value="PARKINSON DISEASE PROTEIN 7 HOMOLOG"/>
    <property type="match status" value="1"/>
</dbReference>
<dbReference type="PANTHER" id="PTHR48094">
    <property type="entry name" value="PROTEIN/NUCLEIC ACID DEGLYCASE DJ-1-RELATED"/>
    <property type="match status" value="1"/>
</dbReference>
<dbReference type="Proteomes" id="UP000051074">
    <property type="component" value="Unassembled WGS sequence"/>
</dbReference>
<proteinExistence type="predicted"/>
<dbReference type="InterPro" id="IPR006287">
    <property type="entry name" value="DJ-1"/>
</dbReference>
<comment type="caution">
    <text evidence="2">The sequence shown here is derived from an EMBL/GenBank/DDBJ whole genome shotgun (WGS) entry which is preliminary data.</text>
</comment>
<dbReference type="EMBL" id="AZDU01000062">
    <property type="protein sequence ID" value="KRL00027.1"/>
    <property type="molecule type" value="Genomic_DNA"/>
</dbReference>
<dbReference type="InterPro" id="IPR029062">
    <property type="entry name" value="Class_I_gatase-like"/>
</dbReference>